<dbReference type="GO" id="GO:0004860">
    <property type="term" value="F:protein kinase inhibitor activity"/>
    <property type="evidence" value="ECO:0007669"/>
    <property type="project" value="TreeGrafter"/>
</dbReference>
<dbReference type="Pfam" id="PF06658">
    <property type="entry name" value="DUF1168"/>
    <property type="match status" value="1"/>
</dbReference>
<dbReference type="Proteomes" id="UP000237144">
    <property type="component" value="Unassembled WGS sequence"/>
</dbReference>
<dbReference type="STRING" id="741276.A0A2S5BB21"/>
<organism evidence="2 3">
    <name type="scientific">Rhodotorula taiwanensis</name>
    <dbReference type="NCBI Taxonomy" id="741276"/>
    <lineage>
        <taxon>Eukaryota</taxon>
        <taxon>Fungi</taxon>
        <taxon>Dikarya</taxon>
        <taxon>Basidiomycota</taxon>
        <taxon>Pucciniomycotina</taxon>
        <taxon>Microbotryomycetes</taxon>
        <taxon>Sporidiobolales</taxon>
        <taxon>Sporidiobolaceae</taxon>
        <taxon>Rhodotorula</taxon>
    </lineage>
</organism>
<feature type="compositionally biased region" description="Low complexity" evidence="1">
    <location>
        <begin position="151"/>
        <end position="164"/>
    </location>
</feature>
<reference evidence="2 3" key="1">
    <citation type="journal article" date="2018" name="Front. Microbiol.">
        <title>Prospects for Fungal Bioremediation of Acidic Radioactive Waste Sites: Characterization and Genome Sequence of Rhodotorula taiwanensis MD1149.</title>
        <authorList>
            <person name="Tkavc R."/>
            <person name="Matrosova V.Y."/>
            <person name="Grichenko O.E."/>
            <person name="Gostincar C."/>
            <person name="Volpe R.P."/>
            <person name="Klimenkova P."/>
            <person name="Gaidamakova E.K."/>
            <person name="Zhou C.E."/>
            <person name="Stewart B.J."/>
            <person name="Lyman M.G."/>
            <person name="Malfatti S.A."/>
            <person name="Rubinfeld B."/>
            <person name="Courtot M."/>
            <person name="Singh J."/>
            <person name="Dalgard C.L."/>
            <person name="Hamilton T."/>
            <person name="Frey K.G."/>
            <person name="Gunde-Cimerman N."/>
            <person name="Dugan L."/>
            <person name="Daly M.J."/>
        </authorList>
    </citation>
    <scope>NUCLEOTIDE SEQUENCE [LARGE SCALE GENOMIC DNA]</scope>
    <source>
        <strain evidence="2 3">MD1149</strain>
    </source>
</reference>
<feature type="compositionally biased region" description="Basic and acidic residues" evidence="1">
    <location>
        <begin position="46"/>
        <end position="61"/>
    </location>
</feature>
<dbReference type="GO" id="GO:0005730">
    <property type="term" value="C:nucleolus"/>
    <property type="evidence" value="ECO:0007669"/>
    <property type="project" value="TreeGrafter"/>
</dbReference>
<evidence type="ECO:0000313" key="2">
    <source>
        <dbReference type="EMBL" id="POY73931.1"/>
    </source>
</evidence>
<accession>A0A2S5BB21</accession>
<proteinExistence type="predicted"/>
<evidence type="ECO:0000313" key="3">
    <source>
        <dbReference type="Proteomes" id="UP000237144"/>
    </source>
</evidence>
<dbReference type="PANTHER" id="PTHR13507:SF0">
    <property type="entry name" value="PRKR-INTERACTING PROTEIN 1"/>
    <property type="match status" value="1"/>
</dbReference>
<feature type="compositionally biased region" description="Basic and acidic residues" evidence="1">
    <location>
        <begin position="110"/>
        <end position="134"/>
    </location>
</feature>
<dbReference type="GO" id="GO:0003725">
    <property type="term" value="F:double-stranded RNA binding"/>
    <property type="evidence" value="ECO:0007669"/>
    <property type="project" value="InterPro"/>
</dbReference>
<name>A0A2S5BB21_9BASI</name>
<feature type="compositionally biased region" description="Basic and acidic residues" evidence="1">
    <location>
        <begin position="227"/>
        <end position="238"/>
    </location>
</feature>
<feature type="compositionally biased region" description="Gly residues" evidence="1">
    <location>
        <begin position="165"/>
        <end position="175"/>
    </location>
</feature>
<feature type="region of interest" description="Disordered" evidence="1">
    <location>
        <begin position="110"/>
        <end position="262"/>
    </location>
</feature>
<dbReference type="PANTHER" id="PTHR13507">
    <property type="entry name" value="PRKR-INTERACTING PROTEIN 1"/>
    <property type="match status" value="1"/>
</dbReference>
<dbReference type="InterPro" id="IPR009548">
    <property type="entry name" value="Prkrip1"/>
</dbReference>
<feature type="compositionally biased region" description="Basic residues" evidence="1">
    <location>
        <begin position="135"/>
        <end position="150"/>
    </location>
</feature>
<dbReference type="OrthoDB" id="10067079at2759"/>
<dbReference type="AlphaFoldDB" id="A0A2S5BB21"/>
<evidence type="ECO:0008006" key="4">
    <source>
        <dbReference type="Google" id="ProtNLM"/>
    </source>
</evidence>
<evidence type="ECO:0000256" key="1">
    <source>
        <dbReference type="SAM" id="MobiDB-lite"/>
    </source>
</evidence>
<comment type="caution">
    <text evidence="2">The sequence shown here is derived from an EMBL/GenBank/DDBJ whole genome shotgun (WGS) entry which is preliminary data.</text>
</comment>
<keyword evidence="3" id="KW-1185">Reference proteome</keyword>
<feature type="region of interest" description="Disordered" evidence="1">
    <location>
        <begin position="1"/>
        <end position="89"/>
    </location>
</feature>
<feature type="compositionally biased region" description="Low complexity" evidence="1">
    <location>
        <begin position="34"/>
        <end position="45"/>
    </location>
</feature>
<sequence>MSASPSAPPPARGGTNGSGSTSTSSKLSRNATPAEQQAAALQRLLAKPDREIKIPERKPEGVTKTLRAPRDMMKNVQGSSAGAGSGEFHVYKQSRRREYERLKIMDEEEEFARQKQEALERQAAYEREAEERTAKNRLKRQRKKGNHHRATGSSAASPTTANSGSGSGAAGGGEDGAMKKRKLAAAGGGAAFVFKTAEERDASPDPASLGPAGDARDEVDSSLAGHDSVDGGDGRTVQEADGAAAEQVRPAQEAGIVIQDDD</sequence>
<dbReference type="EMBL" id="PJQD01000032">
    <property type="protein sequence ID" value="POY73931.1"/>
    <property type="molecule type" value="Genomic_DNA"/>
</dbReference>
<feature type="compositionally biased region" description="Pro residues" evidence="1">
    <location>
        <begin position="1"/>
        <end position="11"/>
    </location>
</feature>
<dbReference type="GO" id="GO:0019901">
    <property type="term" value="F:protein kinase binding"/>
    <property type="evidence" value="ECO:0007669"/>
    <property type="project" value="TreeGrafter"/>
</dbReference>
<protein>
    <recommendedName>
        <fullName evidence="4">DUF1168-domain-containing protein</fullName>
    </recommendedName>
</protein>
<gene>
    <name evidence="2" type="ORF">BMF94_3013</name>
</gene>